<feature type="region of interest" description="Disordered" evidence="1">
    <location>
        <begin position="59"/>
        <end position="93"/>
    </location>
</feature>
<gene>
    <name evidence="3" type="ORF">AB0C36_20795</name>
</gene>
<dbReference type="Gene3D" id="3.30.70.2390">
    <property type="match status" value="1"/>
</dbReference>
<sequence>MSMLTPRGMRGQYKITGKLYPRMTRRRRKWPVIVACLVALAVLSTGAWAVYHYTADDKNNSAGKQCTPKPSGSPTPPNTQPVAQTGAPVGAPADLPAANTIKVNVYNATDRTGLAKTVADELKARGFVIGTVANDPLRQPKSPVMPGPGQIRAGVPGKSPSSVVGAHAAGMQPVEDARTDASVDLVLGETFQALATPDAAAAALAPAAPAPVGPAPANC</sequence>
<evidence type="ECO:0000259" key="2">
    <source>
        <dbReference type="Pfam" id="PF13399"/>
    </source>
</evidence>
<name>A0ABV3DKH8_9ACTN</name>
<dbReference type="Proteomes" id="UP001551482">
    <property type="component" value="Unassembled WGS sequence"/>
</dbReference>
<evidence type="ECO:0000313" key="3">
    <source>
        <dbReference type="EMBL" id="MEU8135942.1"/>
    </source>
</evidence>
<dbReference type="Pfam" id="PF13399">
    <property type="entry name" value="LytR_C"/>
    <property type="match status" value="1"/>
</dbReference>
<organism evidence="3 4">
    <name type="scientific">Streptodolium elevatio</name>
    <dbReference type="NCBI Taxonomy" id="3157996"/>
    <lineage>
        <taxon>Bacteria</taxon>
        <taxon>Bacillati</taxon>
        <taxon>Actinomycetota</taxon>
        <taxon>Actinomycetes</taxon>
        <taxon>Kitasatosporales</taxon>
        <taxon>Streptomycetaceae</taxon>
        <taxon>Streptodolium</taxon>
    </lineage>
</organism>
<evidence type="ECO:0000313" key="4">
    <source>
        <dbReference type="Proteomes" id="UP001551482"/>
    </source>
</evidence>
<feature type="domain" description="LytR/CpsA/Psr regulator C-terminal" evidence="2">
    <location>
        <begin position="100"/>
        <end position="191"/>
    </location>
</feature>
<feature type="compositionally biased region" description="Polar residues" evidence="1">
    <location>
        <begin position="60"/>
        <end position="70"/>
    </location>
</feature>
<keyword evidence="4" id="KW-1185">Reference proteome</keyword>
<comment type="caution">
    <text evidence="3">The sequence shown here is derived from an EMBL/GenBank/DDBJ whole genome shotgun (WGS) entry which is preliminary data.</text>
</comment>
<proteinExistence type="predicted"/>
<evidence type="ECO:0000256" key="1">
    <source>
        <dbReference type="SAM" id="MobiDB-lite"/>
    </source>
</evidence>
<accession>A0ABV3DKH8</accession>
<protein>
    <submittedName>
        <fullName evidence="3">LytR C-terminal domain-containing protein</fullName>
    </submittedName>
</protein>
<dbReference type="EMBL" id="JBEZFP010000053">
    <property type="protein sequence ID" value="MEU8135942.1"/>
    <property type="molecule type" value="Genomic_DNA"/>
</dbReference>
<dbReference type="RefSeq" id="WP_358356094.1">
    <property type="nucleotide sequence ID" value="NZ_JBEZFP010000053.1"/>
</dbReference>
<dbReference type="InterPro" id="IPR027381">
    <property type="entry name" value="LytR/CpsA/Psr_C"/>
</dbReference>
<reference evidence="3 4" key="1">
    <citation type="submission" date="2024-06" db="EMBL/GenBank/DDBJ databases">
        <title>The Natural Products Discovery Center: Release of the First 8490 Sequenced Strains for Exploring Actinobacteria Biosynthetic Diversity.</title>
        <authorList>
            <person name="Kalkreuter E."/>
            <person name="Kautsar S.A."/>
            <person name="Yang D."/>
            <person name="Bader C.D."/>
            <person name="Teijaro C.N."/>
            <person name="Fluegel L."/>
            <person name="Davis C.M."/>
            <person name="Simpson J.R."/>
            <person name="Lauterbach L."/>
            <person name="Steele A.D."/>
            <person name="Gui C."/>
            <person name="Meng S."/>
            <person name="Li G."/>
            <person name="Viehrig K."/>
            <person name="Ye F."/>
            <person name="Su P."/>
            <person name="Kiefer A.F."/>
            <person name="Nichols A."/>
            <person name="Cepeda A.J."/>
            <person name="Yan W."/>
            <person name="Fan B."/>
            <person name="Jiang Y."/>
            <person name="Adhikari A."/>
            <person name="Zheng C.-J."/>
            <person name="Schuster L."/>
            <person name="Cowan T.M."/>
            <person name="Smanski M.J."/>
            <person name="Chevrette M.G."/>
            <person name="De Carvalho L.P.S."/>
            <person name="Shen B."/>
        </authorList>
    </citation>
    <scope>NUCLEOTIDE SEQUENCE [LARGE SCALE GENOMIC DNA]</scope>
    <source>
        <strain evidence="3 4">NPDC048946</strain>
    </source>
</reference>